<dbReference type="RefSeq" id="WP_368382587.1">
    <property type="nucleotide sequence ID" value="NZ_JBFRYA010000014.1"/>
</dbReference>
<feature type="region of interest" description="Disordered" evidence="3">
    <location>
        <begin position="461"/>
        <end position="501"/>
    </location>
</feature>
<protein>
    <submittedName>
        <fullName evidence="9">Efflux RND transporter periplasmic adaptor subunit</fullName>
    </submittedName>
</protein>
<name>A0ABV3UAF8_9GAMM</name>
<dbReference type="InterPro" id="IPR058791">
    <property type="entry name" value="3HB_CusB"/>
</dbReference>
<feature type="domain" description="CusB-like beta-barrel" evidence="7">
    <location>
        <begin position="296"/>
        <end position="371"/>
    </location>
</feature>
<dbReference type="Pfam" id="PF25954">
    <property type="entry name" value="Beta-barrel_RND_2"/>
    <property type="match status" value="1"/>
</dbReference>
<evidence type="ECO:0000259" key="6">
    <source>
        <dbReference type="Pfam" id="PF25919"/>
    </source>
</evidence>
<proteinExistence type="inferred from homology"/>
<dbReference type="InterPro" id="IPR058792">
    <property type="entry name" value="Beta-barrel_RND_2"/>
</dbReference>
<feature type="transmembrane region" description="Helical" evidence="4">
    <location>
        <begin position="7"/>
        <end position="24"/>
    </location>
</feature>
<feature type="domain" description="CusB-like three alpha-helical bundle" evidence="5">
    <location>
        <begin position="198"/>
        <end position="258"/>
    </location>
</feature>
<comment type="caution">
    <text evidence="9">The sequence shown here is derived from an EMBL/GenBank/DDBJ whole genome shotgun (WGS) entry which is preliminary data.</text>
</comment>
<reference evidence="9 10" key="1">
    <citation type="journal article" date="2011" name="Int. J. Syst. Evol. Microbiol.">
        <title>Zhongshania antarctica gen. nov., sp. nov. and Zhongshania guokunii sp. nov., gammaproteobacteria respectively isolated from coastal attached (fast) ice and surface seawater of the Antarctic.</title>
        <authorList>
            <person name="Li H.J."/>
            <person name="Zhang X.Y."/>
            <person name="Chen C.X."/>
            <person name="Zhang Y.J."/>
            <person name="Gao Z.M."/>
            <person name="Yu Y."/>
            <person name="Chen X.L."/>
            <person name="Chen B."/>
            <person name="Zhang Y.Z."/>
        </authorList>
    </citation>
    <scope>NUCLEOTIDE SEQUENCE [LARGE SCALE GENOMIC DNA]</scope>
    <source>
        <strain evidence="9 10">ZS6-22T</strain>
    </source>
</reference>
<evidence type="ECO:0000256" key="1">
    <source>
        <dbReference type="ARBA" id="ARBA00009477"/>
    </source>
</evidence>
<gene>
    <name evidence="9" type="ORF">AB4876_15080</name>
</gene>
<feature type="domain" description="CusB-like barrel-sandwich hybrid" evidence="6">
    <location>
        <begin position="163"/>
        <end position="289"/>
    </location>
</feature>
<dbReference type="Gene3D" id="2.40.30.170">
    <property type="match status" value="1"/>
</dbReference>
<evidence type="ECO:0000256" key="3">
    <source>
        <dbReference type="SAM" id="MobiDB-lite"/>
    </source>
</evidence>
<evidence type="ECO:0000256" key="2">
    <source>
        <dbReference type="ARBA" id="ARBA00022448"/>
    </source>
</evidence>
<dbReference type="Gene3D" id="6.10.140.730">
    <property type="match status" value="1"/>
</dbReference>
<dbReference type="Pfam" id="PF25975">
    <property type="entry name" value="CzcB_C"/>
    <property type="match status" value="1"/>
</dbReference>
<dbReference type="Gene3D" id="2.40.420.20">
    <property type="match status" value="1"/>
</dbReference>
<keyword evidence="4" id="KW-1133">Transmembrane helix</keyword>
<dbReference type="InterPro" id="IPR058649">
    <property type="entry name" value="CzcB_C"/>
</dbReference>
<keyword evidence="4" id="KW-0812">Transmembrane</keyword>
<dbReference type="InterPro" id="IPR006143">
    <property type="entry name" value="RND_pump_MFP"/>
</dbReference>
<feature type="domain" description="CzcB-like C-terminal circularly permuted SH3-like" evidence="8">
    <location>
        <begin position="379"/>
        <end position="439"/>
    </location>
</feature>
<keyword evidence="4" id="KW-0472">Membrane</keyword>
<dbReference type="Pfam" id="PF25919">
    <property type="entry name" value="BSH_CusB"/>
    <property type="match status" value="1"/>
</dbReference>
<comment type="similarity">
    <text evidence="1">Belongs to the membrane fusion protein (MFP) (TC 8.A.1) family.</text>
</comment>
<evidence type="ECO:0000313" key="10">
    <source>
        <dbReference type="Proteomes" id="UP001557485"/>
    </source>
</evidence>
<evidence type="ECO:0000259" key="5">
    <source>
        <dbReference type="Pfam" id="PF25869"/>
    </source>
</evidence>
<dbReference type="Pfam" id="PF25869">
    <property type="entry name" value="3HB_CusB"/>
    <property type="match status" value="1"/>
</dbReference>
<dbReference type="SUPFAM" id="SSF111369">
    <property type="entry name" value="HlyD-like secretion proteins"/>
    <property type="match status" value="1"/>
</dbReference>
<accession>A0ABV3UAF8</accession>
<dbReference type="PANTHER" id="PTHR30097:SF15">
    <property type="entry name" value="CATION EFFLUX SYSTEM PROTEIN CUSB"/>
    <property type="match status" value="1"/>
</dbReference>
<evidence type="ECO:0000259" key="7">
    <source>
        <dbReference type="Pfam" id="PF25954"/>
    </source>
</evidence>
<keyword evidence="10" id="KW-1185">Reference proteome</keyword>
<dbReference type="PANTHER" id="PTHR30097">
    <property type="entry name" value="CATION EFFLUX SYSTEM PROTEIN CUSB"/>
    <property type="match status" value="1"/>
</dbReference>
<dbReference type="EMBL" id="JBFRYA010000014">
    <property type="protein sequence ID" value="MEX1670242.1"/>
    <property type="molecule type" value="Genomic_DNA"/>
</dbReference>
<evidence type="ECO:0000259" key="8">
    <source>
        <dbReference type="Pfam" id="PF25975"/>
    </source>
</evidence>
<evidence type="ECO:0000256" key="4">
    <source>
        <dbReference type="SAM" id="Phobius"/>
    </source>
</evidence>
<dbReference type="Proteomes" id="UP001557485">
    <property type="component" value="Unassembled WGS sequence"/>
</dbReference>
<dbReference type="InterPro" id="IPR051909">
    <property type="entry name" value="MFP_Cation_Efflux"/>
</dbReference>
<organism evidence="9 10">
    <name type="scientific">Zhongshania guokunii</name>
    <dbReference type="NCBI Taxonomy" id="641783"/>
    <lineage>
        <taxon>Bacteria</taxon>
        <taxon>Pseudomonadati</taxon>
        <taxon>Pseudomonadota</taxon>
        <taxon>Gammaproteobacteria</taxon>
        <taxon>Cellvibrionales</taxon>
        <taxon>Spongiibacteraceae</taxon>
        <taxon>Zhongshania</taxon>
    </lineage>
</organism>
<dbReference type="InterPro" id="IPR058790">
    <property type="entry name" value="BSH_CusB"/>
</dbReference>
<keyword evidence="2" id="KW-0813">Transport</keyword>
<evidence type="ECO:0000313" key="9">
    <source>
        <dbReference type="EMBL" id="MEX1670242.1"/>
    </source>
</evidence>
<dbReference type="NCBIfam" id="TIGR01730">
    <property type="entry name" value="RND_mfp"/>
    <property type="match status" value="1"/>
</dbReference>
<sequence>MNKSTPLLPILMLIIGLGAGYFIFGGDADSELMATDDIKPIFYRNSMNPTVTSPVPAKDSMGMDYVPVYADEGEASIAKQILFYRSPMNPLVTSPVPAKDSMGMDYVPVYADNETSIIPGTVKIDPVVVQNIGVRTAMAVRKSISRTIRAMGRIDFDEQRMSRVHPKVDGWVEDVRVDKTGQTVVKNDILLSIYSPKLVSTQQEYLLALNNLSTLSKSPFDEIRRGAEELVRSARERLQFLDVPEHQIRALEKTRTIQKYLHIHSPVNGTVIRIGSRKGQFVTPKTELYMMVDLKQVWVYADVYEYELPWVKLGDEVDMTLVSVPGKIFKGSVSYIYPYAESKTRTTKVRLVFDNSELLLRPDMFAKVSIYADPLKDVVVIPAEAVIRTGDRAQVFIASGVGKFEPRIVTLGIESAGQVAILAGVNAGEEVVTSAQFLIDSESKLREATAKMMDVLNVSGDSPNGVVSDKRIDRGEEDAGTSSIKKDDHAEQGTLGAYEHD</sequence>